<comment type="caution">
    <text evidence="5">The sequence shown here is derived from an EMBL/GenBank/DDBJ whole genome shotgun (WGS) entry which is preliminary data.</text>
</comment>
<dbReference type="NCBIfam" id="TIGR00254">
    <property type="entry name" value="GGDEF"/>
    <property type="match status" value="1"/>
</dbReference>
<dbReference type="InterPro" id="IPR029787">
    <property type="entry name" value="Nucleotide_cyclase"/>
</dbReference>
<dbReference type="CDD" id="cd01949">
    <property type="entry name" value="GGDEF"/>
    <property type="match status" value="1"/>
</dbReference>
<dbReference type="Gene3D" id="3.30.70.270">
    <property type="match status" value="1"/>
</dbReference>
<feature type="transmembrane region" description="Helical" evidence="2">
    <location>
        <begin position="51"/>
        <end position="71"/>
    </location>
</feature>
<evidence type="ECO:0000313" key="5">
    <source>
        <dbReference type="EMBL" id="KKL23524.1"/>
    </source>
</evidence>
<name>A0A0F9BNQ9_9ZZZZ</name>
<dbReference type="Pfam" id="PF00990">
    <property type="entry name" value="GGDEF"/>
    <property type="match status" value="1"/>
</dbReference>
<dbReference type="PANTHER" id="PTHR45138">
    <property type="entry name" value="REGULATORY COMPONENTS OF SENSORY TRANSDUCTION SYSTEM"/>
    <property type="match status" value="1"/>
</dbReference>
<dbReference type="Gene3D" id="1.10.3210.10">
    <property type="entry name" value="Hypothetical protein af1432"/>
    <property type="match status" value="1"/>
</dbReference>
<dbReference type="GO" id="GO:0052621">
    <property type="term" value="F:diguanylate cyclase activity"/>
    <property type="evidence" value="ECO:0007669"/>
    <property type="project" value="TreeGrafter"/>
</dbReference>
<feature type="region of interest" description="Disordered" evidence="1">
    <location>
        <begin position="1"/>
        <end position="23"/>
    </location>
</feature>
<dbReference type="AlphaFoldDB" id="A0A0F9BNQ9"/>
<evidence type="ECO:0000256" key="1">
    <source>
        <dbReference type="SAM" id="MobiDB-lite"/>
    </source>
</evidence>
<feature type="non-terminal residue" evidence="5">
    <location>
        <position position="348"/>
    </location>
</feature>
<keyword evidence="2" id="KW-1133">Transmembrane helix</keyword>
<dbReference type="PROSITE" id="PS50887">
    <property type="entry name" value="GGDEF"/>
    <property type="match status" value="1"/>
</dbReference>
<dbReference type="InterPro" id="IPR043128">
    <property type="entry name" value="Rev_trsase/Diguanyl_cyclase"/>
</dbReference>
<keyword evidence="2" id="KW-0812">Transmembrane</keyword>
<evidence type="ECO:0000259" key="4">
    <source>
        <dbReference type="PROSITE" id="PS51832"/>
    </source>
</evidence>
<dbReference type="SMART" id="SM00267">
    <property type="entry name" value="GGDEF"/>
    <property type="match status" value="1"/>
</dbReference>
<feature type="domain" description="HD-GYP" evidence="4">
    <location>
        <begin position="295"/>
        <end position="348"/>
    </location>
</feature>
<feature type="transmembrane region" description="Helical" evidence="2">
    <location>
        <begin position="77"/>
        <end position="99"/>
    </location>
</feature>
<proteinExistence type="predicted"/>
<reference evidence="5" key="1">
    <citation type="journal article" date="2015" name="Nature">
        <title>Complex archaea that bridge the gap between prokaryotes and eukaryotes.</title>
        <authorList>
            <person name="Spang A."/>
            <person name="Saw J.H."/>
            <person name="Jorgensen S.L."/>
            <person name="Zaremba-Niedzwiedzka K."/>
            <person name="Martijn J."/>
            <person name="Lind A.E."/>
            <person name="van Eijk R."/>
            <person name="Schleper C."/>
            <person name="Guy L."/>
            <person name="Ettema T.J."/>
        </authorList>
    </citation>
    <scope>NUCLEOTIDE SEQUENCE</scope>
</reference>
<dbReference type="InterPro" id="IPR037522">
    <property type="entry name" value="HD_GYP_dom"/>
</dbReference>
<keyword evidence="2" id="KW-0472">Membrane</keyword>
<dbReference type="SUPFAM" id="SSF55073">
    <property type="entry name" value="Nucleotide cyclase"/>
    <property type="match status" value="1"/>
</dbReference>
<dbReference type="GO" id="GO:0043709">
    <property type="term" value="P:cell adhesion involved in single-species biofilm formation"/>
    <property type="evidence" value="ECO:0007669"/>
    <property type="project" value="TreeGrafter"/>
</dbReference>
<gene>
    <name evidence="5" type="ORF">LCGC14_2424530</name>
</gene>
<feature type="domain" description="GGDEF" evidence="3">
    <location>
        <begin position="158"/>
        <end position="294"/>
    </location>
</feature>
<evidence type="ECO:0000256" key="2">
    <source>
        <dbReference type="SAM" id="Phobius"/>
    </source>
</evidence>
<organism evidence="5">
    <name type="scientific">marine sediment metagenome</name>
    <dbReference type="NCBI Taxonomy" id="412755"/>
    <lineage>
        <taxon>unclassified sequences</taxon>
        <taxon>metagenomes</taxon>
        <taxon>ecological metagenomes</taxon>
    </lineage>
</organism>
<dbReference type="EMBL" id="LAZR01036942">
    <property type="protein sequence ID" value="KKL23524.1"/>
    <property type="molecule type" value="Genomic_DNA"/>
</dbReference>
<protein>
    <recommendedName>
        <fullName evidence="6">GGDEF domain-containing protein</fullName>
    </recommendedName>
</protein>
<dbReference type="InterPro" id="IPR000160">
    <property type="entry name" value="GGDEF_dom"/>
</dbReference>
<accession>A0A0F9BNQ9</accession>
<sequence length="348" mass="38978">MTRDERDSTEAPAEEESATSVGDGDIEAATLAEKSTANEYGKTNPVGRAFLVLRLASAASIACVVIVLVALDVVRNGWVAWTVMGLFLAYLALTGEFILRVTQRLVQKERNRAKGIFQDREAELQDIASRDDLTQLQNRRFFYERLQEELQRSERSRKHLSIIMIDVDDLKLINDEFGHQVGDVILRQFGRTLNRTAAAAHVTARLGGDEFAVIMPNADRREAEQMAWKIWDQLGEAPLWENGHASIYLGVSIGIGGYPWGGTDMEEIIHWADAKLYANKLERKGFNHGRTGKGDNRLSSAVVEVLSTALDIRDNMTHRHARRVARMAAVMAKEMGLDPEKVLEIEYA</sequence>
<dbReference type="PANTHER" id="PTHR45138:SF9">
    <property type="entry name" value="DIGUANYLATE CYCLASE DGCM-RELATED"/>
    <property type="match status" value="1"/>
</dbReference>
<dbReference type="InterPro" id="IPR050469">
    <property type="entry name" value="Diguanylate_Cyclase"/>
</dbReference>
<evidence type="ECO:0008006" key="6">
    <source>
        <dbReference type="Google" id="ProtNLM"/>
    </source>
</evidence>
<dbReference type="PROSITE" id="PS51832">
    <property type="entry name" value="HD_GYP"/>
    <property type="match status" value="1"/>
</dbReference>
<evidence type="ECO:0000259" key="3">
    <source>
        <dbReference type="PROSITE" id="PS50887"/>
    </source>
</evidence>
<dbReference type="GO" id="GO:1902201">
    <property type="term" value="P:negative regulation of bacterial-type flagellum-dependent cell motility"/>
    <property type="evidence" value="ECO:0007669"/>
    <property type="project" value="TreeGrafter"/>
</dbReference>
<dbReference type="GO" id="GO:0005886">
    <property type="term" value="C:plasma membrane"/>
    <property type="evidence" value="ECO:0007669"/>
    <property type="project" value="TreeGrafter"/>
</dbReference>
<dbReference type="FunFam" id="3.30.70.270:FF:000001">
    <property type="entry name" value="Diguanylate cyclase domain protein"/>
    <property type="match status" value="1"/>
</dbReference>